<evidence type="ECO:0000256" key="1">
    <source>
        <dbReference type="SAM" id="MobiDB-lite"/>
    </source>
</evidence>
<feature type="region of interest" description="Disordered" evidence="1">
    <location>
        <begin position="91"/>
        <end position="166"/>
    </location>
</feature>
<sequence length="166" mass="17884">MGWPRPRAPPRRLVPLPGTWEGPISRCACSRCPCSSAARSYSLLRGRHHAQRLPRGAPRGPWHPLDLTPGQNSLCSGAGKAAALRSAPVPWHRAAWPGPSRSGRGRGRLPPGHAPCPSLEVPRAVESPWRQGVKQEKPRVGVPGVQPPPLLYPPPAQVPLTQAIRV</sequence>
<feature type="compositionally biased region" description="Pro residues" evidence="1">
    <location>
        <begin position="145"/>
        <end position="157"/>
    </location>
</feature>
<organism evidence="2 3">
    <name type="scientific">Mauremys mutica</name>
    <name type="common">yellowpond turtle</name>
    <dbReference type="NCBI Taxonomy" id="74926"/>
    <lineage>
        <taxon>Eukaryota</taxon>
        <taxon>Metazoa</taxon>
        <taxon>Chordata</taxon>
        <taxon>Craniata</taxon>
        <taxon>Vertebrata</taxon>
        <taxon>Euteleostomi</taxon>
        <taxon>Archelosauria</taxon>
        <taxon>Testudinata</taxon>
        <taxon>Testudines</taxon>
        <taxon>Cryptodira</taxon>
        <taxon>Durocryptodira</taxon>
        <taxon>Testudinoidea</taxon>
        <taxon>Geoemydidae</taxon>
        <taxon>Geoemydinae</taxon>
        <taxon>Mauremys</taxon>
    </lineage>
</organism>
<dbReference type="EMBL" id="JAHDVG010000485">
    <property type="protein sequence ID" value="KAH1168881.1"/>
    <property type="molecule type" value="Genomic_DNA"/>
</dbReference>
<accession>A0A9D3WXA7</accession>
<gene>
    <name evidence="2" type="ORF">KIL84_013471</name>
</gene>
<comment type="caution">
    <text evidence="2">The sequence shown here is derived from an EMBL/GenBank/DDBJ whole genome shotgun (WGS) entry which is preliminary data.</text>
</comment>
<keyword evidence="3" id="KW-1185">Reference proteome</keyword>
<dbReference type="Proteomes" id="UP000827986">
    <property type="component" value="Unassembled WGS sequence"/>
</dbReference>
<reference evidence="2" key="1">
    <citation type="submission" date="2021-09" db="EMBL/GenBank/DDBJ databases">
        <title>The genome of Mauremys mutica provides insights into the evolution of semi-aquatic lifestyle.</title>
        <authorList>
            <person name="Gong S."/>
            <person name="Gao Y."/>
        </authorList>
    </citation>
    <scope>NUCLEOTIDE SEQUENCE</scope>
    <source>
        <strain evidence="2">MM-2020</strain>
        <tissue evidence="2">Muscle</tissue>
    </source>
</reference>
<evidence type="ECO:0000313" key="3">
    <source>
        <dbReference type="Proteomes" id="UP000827986"/>
    </source>
</evidence>
<dbReference type="AlphaFoldDB" id="A0A9D3WXA7"/>
<evidence type="ECO:0000313" key="2">
    <source>
        <dbReference type="EMBL" id="KAH1168881.1"/>
    </source>
</evidence>
<name>A0A9D3WXA7_9SAUR</name>
<protein>
    <submittedName>
        <fullName evidence="2">Uncharacterized protein</fullName>
    </submittedName>
</protein>
<proteinExistence type="predicted"/>